<evidence type="ECO:0000256" key="9">
    <source>
        <dbReference type="ARBA" id="ARBA00023054"/>
    </source>
</evidence>
<feature type="domain" description="G-protein coupled receptors family 3 profile" evidence="21">
    <location>
        <begin position="462"/>
        <end position="734"/>
    </location>
</feature>
<keyword evidence="4 19" id="KW-0812">Transmembrane</keyword>
<dbReference type="GO" id="GO:0004965">
    <property type="term" value="F:G protein-coupled GABA receptor activity"/>
    <property type="evidence" value="ECO:0007669"/>
    <property type="project" value="InterPro"/>
</dbReference>
<evidence type="ECO:0000256" key="5">
    <source>
        <dbReference type="ARBA" id="ARBA00022729"/>
    </source>
</evidence>
<dbReference type="InterPro" id="IPR017978">
    <property type="entry name" value="GPCR_3_C"/>
</dbReference>
<dbReference type="InterPro" id="IPR002455">
    <property type="entry name" value="GPCR3_GABA-B"/>
</dbReference>
<keyword evidence="14" id="KW-0807">Transducer</keyword>
<evidence type="ECO:0000256" key="16">
    <source>
        <dbReference type="ARBA" id="ARBA00034104"/>
    </source>
</evidence>
<feature type="chain" id="PRO_5040988001" description="Gamma-aminobutyric acid type B receptor subunit 2" evidence="20">
    <location>
        <begin position="27"/>
        <end position="763"/>
    </location>
</feature>
<evidence type="ECO:0000256" key="2">
    <source>
        <dbReference type="ARBA" id="ARBA00022475"/>
    </source>
</evidence>
<dbReference type="FunFam" id="3.40.50.2300:FF:000063">
    <property type="entry name" value="Gamma-aminobutyric acid type B receptor subunit"/>
    <property type="match status" value="1"/>
</dbReference>
<evidence type="ECO:0000256" key="17">
    <source>
        <dbReference type="ARBA" id="ARBA00073785"/>
    </source>
</evidence>
<keyword evidence="15" id="KW-0628">Postsynaptic cell membrane</keyword>
<dbReference type="CDD" id="cd15047">
    <property type="entry name" value="7tmC_GABA-B-like"/>
    <property type="match status" value="1"/>
</dbReference>
<dbReference type="GO" id="GO:0007214">
    <property type="term" value="P:gamma-aminobutyric acid signaling pathway"/>
    <property type="evidence" value="ECO:0007669"/>
    <property type="project" value="TreeGrafter"/>
</dbReference>
<evidence type="ECO:0000256" key="8">
    <source>
        <dbReference type="ARBA" id="ARBA00023040"/>
    </source>
</evidence>
<reference evidence="22" key="1">
    <citation type="submission" date="2023-01" db="EMBL/GenBank/DDBJ databases">
        <title>Genome assembly of the deep-sea coral Lophelia pertusa.</title>
        <authorList>
            <person name="Herrera S."/>
            <person name="Cordes E."/>
        </authorList>
    </citation>
    <scope>NUCLEOTIDE SEQUENCE</scope>
    <source>
        <strain evidence="22">USNM1676648</strain>
        <tissue evidence="22">Polyp</tissue>
    </source>
</reference>
<evidence type="ECO:0000259" key="21">
    <source>
        <dbReference type="PROSITE" id="PS50259"/>
    </source>
</evidence>
<keyword evidence="6 19" id="KW-1133">Transmembrane helix</keyword>
<evidence type="ECO:0000256" key="12">
    <source>
        <dbReference type="ARBA" id="ARBA00023170"/>
    </source>
</evidence>
<dbReference type="Pfam" id="PF01094">
    <property type="entry name" value="ANF_receptor"/>
    <property type="match status" value="1"/>
</dbReference>
<evidence type="ECO:0000256" key="13">
    <source>
        <dbReference type="ARBA" id="ARBA00023180"/>
    </source>
</evidence>
<dbReference type="Pfam" id="PF00003">
    <property type="entry name" value="7tm_3"/>
    <property type="match status" value="1"/>
</dbReference>
<keyword evidence="12" id="KW-0675">Receptor</keyword>
<dbReference type="PRINTS" id="PR01177">
    <property type="entry name" value="GABAB1RECPTR"/>
</dbReference>
<dbReference type="EMBL" id="MU826829">
    <property type="protein sequence ID" value="KAJ7373879.1"/>
    <property type="molecule type" value="Genomic_DNA"/>
</dbReference>
<dbReference type="PROSITE" id="PS50259">
    <property type="entry name" value="G_PROTEIN_RECEP_F3_4"/>
    <property type="match status" value="1"/>
</dbReference>
<keyword evidence="11" id="KW-1015">Disulfide bond</keyword>
<evidence type="ECO:0000256" key="1">
    <source>
        <dbReference type="ARBA" id="ARBA00008991"/>
    </source>
</evidence>
<evidence type="ECO:0000313" key="23">
    <source>
        <dbReference type="Proteomes" id="UP001163046"/>
    </source>
</evidence>
<dbReference type="InterPro" id="IPR028082">
    <property type="entry name" value="Peripla_BP_I"/>
</dbReference>
<dbReference type="SUPFAM" id="SSF53822">
    <property type="entry name" value="Periplasmic binding protein-like I"/>
    <property type="match status" value="1"/>
</dbReference>
<feature type="transmembrane region" description="Helical" evidence="19">
    <location>
        <begin position="582"/>
        <end position="603"/>
    </location>
</feature>
<evidence type="ECO:0000256" key="14">
    <source>
        <dbReference type="ARBA" id="ARBA00023224"/>
    </source>
</evidence>
<dbReference type="GO" id="GO:0038039">
    <property type="term" value="C:G protein-coupled receptor heterodimeric complex"/>
    <property type="evidence" value="ECO:0007669"/>
    <property type="project" value="TreeGrafter"/>
</dbReference>
<dbReference type="Proteomes" id="UP001163046">
    <property type="component" value="Unassembled WGS sequence"/>
</dbReference>
<keyword evidence="3" id="KW-0597">Phosphoprotein</keyword>
<keyword evidence="23" id="KW-1185">Reference proteome</keyword>
<keyword evidence="13" id="KW-0325">Glycoprotein</keyword>
<evidence type="ECO:0000256" key="11">
    <source>
        <dbReference type="ARBA" id="ARBA00023157"/>
    </source>
</evidence>
<feature type="transmembrane region" description="Helical" evidence="19">
    <location>
        <begin position="503"/>
        <end position="524"/>
    </location>
</feature>
<dbReference type="FunFam" id="3.40.50.2300:FF:000072">
    <property type="entry name" value="Gamma-aminobutyric acid type B receptor subunit 2"/>
    <property type="match status" value="1"/>
</dbReference>
<evidence type="ECO:0000256" key="15">
    <source>
        <dbReference type="ARBA" id="ARBA00023257"/>
    </source>
</evidence>
<organism evidence="22 23">
    <name type="scientific">Desmophyllum pertusum</name>
    <dbReference type="NCBI Taxonomy" id="174260"/>
    <lineage>
        <taxon>Eukaryota</taxon>
        <taxon>Metazoa</taxon>
        <taxon>Cnidaria</taxon>
        <taxon>Anthozoa</taxon>
        <taxon>Hexacorallia</taxon>
        <taxon>Scleractinia</taxon>
        <taxon>Caryophylliina</taxon>
        <taxon>Caryophylliidae</taxon>
        <taxon>Desmophyllum</taxon>
    </lineage>
</organism>
<feature type="transmembrane region" description="Helical" evidence="19">
    <location>
        <begin position="635"/>
        <end position="658"/>
    </location>
</feature>
<protein>
    <recommendedName>
        <fullName evidence="17">Gamma-aminobutyric acid type B receptor subunit 2</fullName>
    </recommendedName>
    <alternativeName>
        <fullName evidence="18">G-protein coupled receptor 51</fullName>
    </alternativeName>
</protein>
<keyword evidence="8" id="KW-0297">G-protein coupled receptor</keyword>
<dbReference type="PANTHER" id="PTHR10519">
    <property type="entry name" value="GABA-B RECEPTOR"/>
    <property type="match status" value="1"/>
</dbReference>
<feature type="transmembrane region" description="Helical" evidence="19">
    <location>
        <begin position="462"/>
        <end position="483"/>
    </location>
</feature>
<comment type="subcellular location">
    <subcellularLocation>
        <location evidence="16">Postsynaptic cell membrane</location>
        <topology evidence="16">Multi-pass membrane protein</topology>
    </subcellularLocation>
</comment>
<keyword evidence="5 20" id="KW-0732">Signal</keyword>
<dbReference type="PRINTS" id="PR01176">
    <property type="entry name" value="GABABRECEPTR"/>
</dbReference>
<evidence type="ECO:0000256" key="3">
    <source>
        <dbReference type="ARBA" id="ARBA00022553"/>
    </source>
</evidence>
<dbReference type="OrthoDB" id="5964361at2759"/>
<evidence type="ECO:0000256" key="10">
    <source>
        <dbReference type="ARBA" id="ARBA00023136"/>
    </source>
</evidence>
<sequence length="763" mass="85832">MQCYSCKATLCISLLIGSLFLSVVQSATVDLNVGAYFEFNTTSGWNSAGVWPAVHLAAEHVNQRSDLLPGYKLKLHRKDTRCSDAYAIKALIEQLSDPLASIVALLGPGCSIAAEPVASVAHFWNLIQVSYSAGSPRLSDKSRYPNFFRINADETNFNVAIVALLKRFNWSRVAVVKQDEGIFNDVNEDLQAMLKKEGITLIAANSFVDNPDNVIKDLKEKDARIIISLMYEDRCRKLMCSAYKNDFYGPHLVWLLRGWYTEQWWKKYDPDVNCAADEIKQTAGDYLATEEIIFSTNRNAKTVADLTPNELGHLYEARRQNLSEQENSYAPYGYDAIWCLALALNRSIAVLAKQNFSLTNFSYKSNEVLDVLYESVYNTKFHGMSGYVQFNKNGERKNKMWIEQMQGAKEVRVGIYDPLLRLNFVTDGLTILPNKSFQWPGGKHPTDQLIKIYHRQRINTTLFIVMVVLAFVGILMALSFLIFNIQNRAYSYIKMSSPNINNIMVVGCIMCYSCVFLFGAGILLESTQVDTYSTICKVRLWVMTVGFTVAYGAMFVKTWRVYRIFTNTQMTRELGALRDRHLVGILVVLVVVDLVYLAVWQSMFPLTTDIKELPGYMEEGAIVIPVLWVCDCEHLTTWLGCLHAYKGLLLVIGLFLAWETRNVSFPALNDSKQIGISVYNVVLCASIAAPLELALSQQNVNVSFALTGAVINICTSFSLGLLFFTKIHAIKVEPFTPHSQDPYRASTTSSSRAHPNCPACKCE</sequence>
<keyword evidence="10 19" id="KW-0472">Membrane</keyword>
<keyword evidence="7" id="KW-0770">Synapse</keyword>
<evidence type="ECO:0000256" key="20">
    <source>
        <dbReference type="SAM" id="SignalP"/>
    </source>
</evidence>
<comment type="similarity">
    <text evidence="1">Belongs to the G-protein coupled receptor 3 family. GABA-B receptor subfamily.</text>
</comment>
<feature type="transmembrane region" description="Helical" evidence="19">
    <location>
        <begin position="540"/>
        <end position="562"/>
    </location>
</feature>
<evidence type="ECO:0000256" key="19">
    <source>
        <dbReference type="SAM" id="Phobius"/>
    </source>
</evidence>
<evidence type="ECO:0000313" key="22">
    <source>
        <dbReference type="EMBL" id="KAJ7373879.1"/>
    </source>
</evidence>
<proteinExistence type="inferred from homology"/>
<evidence type="ECO:0000256" key="4">
    <source>
        <dbReference type="ARBA" id="ARBA00022692"/>
    </source>
</evidence>
<dbReference type="PRINTS" id="PR00248">
    <property type="entry name" value="GPCRMGR"/>
</dbReference>
<evidence type="ECO:0000256" key="6">
    <source>
        <dbReference type="ARBA" id="ARBA00022989"/>
    </source>
</evidence>
<keyword evidence="2" id="KW-1003">Cell membrane</keyword>
<dbReference type="PANTHER" id="PTHR10519:SF74">
    <property type="entry name" value="GAMMA-AMINOBUTYRIC ACID TYPE B RECEPTOR SUBUNIT 2"/>
    <property type="match status" value="1"/>
</dbReference>
<accession>A0A9W9Z3V3</accession>
<dbReference type="GO" id="GO:0045211">
    <property type="term" value="C:postsynaptic membrane"/>
    <property type="evidence" value="ECO:0007669"/>
    <property type="project" value="UniProtKB-SubCell"/>
</dbReference>
<dbReference type="AlphaFoldDB" id="A0A9W9Z3V3"/>
<feature type="transmembrane region" description="Helical" evidence="19">
    <location>
        <begin position="678"/>
        <end position="696"/>
    </location>
</feature>
<keyword evidence="9" id="KW-0175">Coiled coil</keyword>
<dbReference type="InterPro" id="IPR001828">
    <property type="entry name" value="ANF_lig-bd_rcpt"/>
</dbReference>
<evidence type="ECO:0000256" key="18">
    <source>
        <dbReference type="ARBA" id="ARBA00083903"/>
    </source>
</evidence>
<dbReference type="InterPro" id="IPR000337">
    <property type="entry name" value="GPCR_3"/>
</dbReference>
<evidence type="ECO:0000256" key="7">
    <source>
        <dbReference type="ARBA" id="ARBA00023018"/>
    </source>
</evidence>
<dbReference type="Gene3D" id="3.40.50.2300">
    <property type="match status" value="2"/>
</dbReference>
<name>A0A9W9Z3V3_9CNID</name>
<comment type="caution">
    <text evidence="22">The sequence shown here is derived from an EMBL/GenBank/DDBJ whole genome shotgun (WGS) entry which is preliminary data.</text>
</comment>
<dbReference type="CDD" id="cd06366">
    <property type="entry name" value="PBP1_GABAb_receptor"/>
    <property type="match status" value="1"/>
</dbReference>
<gene>
    <name evidence="22" type="ORF">OS493_009203</name>
</gene>
<feature type="transmembrane region" description="Helical" evidence="19">
    <location>
        <begin position="702"/>
        <end position="724"/>
    </location>
</feature>
<feature type="signal peptide" evidence="20">
    <location>
        <begin position="1"/>
        <end position="26"/>
    </location>
</feature>